<dbReference type="OrthoDB" id="10359827at2759"/>
<sequence length="322" mass="36815">MIEVPWPKNGLDTDHMTVHSGGPPFFMRSGDYVWARAGLWSTLAAIRRPQPGDLWLGQVGMMCPEDKDGYARRNYVVEVLWIYTTEEMIAVCPDGAKDLTGFCKSTRASEKWATNHISWILSDTIECLHKRPIHTFSQGVIDKWIRPTDYFIRASGKLNPKCTATRYDNFILTPLGKRINWAERQNPNAQEIRCPHCHAWMPTSSMTKTDFPRWLHSPDVRSLEVFLQAPVIRGLGWITPKELDKHLFAEHWLPAGTFALHTRASKLFDKGKSTWPKADLAPSLTKYLDYPRDLADTVVFSCIQTIISIDVFWQCGKCSSFI</sequence>
<dbReference type="Proteomes" id="UP000054007">
    <property type="component" value="Unassembled WGS sequence"/>
</dbReference>
<evidence type="ECO:0000313" key="2">
    <source>
        <dbReference type="Proteomes" id="UP000054007"/>
    </source>
</evidence>
<protein>
    <submittedName>
        <fullName evidence="1">Uncharacterized protein</fullName>
    </submittedName>
</protein>
<dbReference type="EMBL" id="KN880903">
    <property type="protein sequence ID" value="KIY61627.1"/>
    <property type="molecule type" value="Genomic_DNA"/>
</dbReference>
<accession>A0A0D7ATR5</accession>
<dbReference type="AlphaFoldDB" id="A0A0D7ATR5"/>
<keyword evidence="2" id="KW-1185">Reference proteome</keyword>
<proteinExistence type="predicted"/>
<evidence type="ECO:0000313" key="1">
    <source>
        <dbReference type="EMBL" id="KIY61627.1"/>
    </source>
</evidence>
<reference evidence="1 2" key="1">
    <citation type="journal article" date="2015" name="Fungal Genet. Biol.">
        <title>Evolution of novel wood decay mechanisms in Agaricales revealed by the genome sequences of Fistulina hepatica and Cylindrobasidium torrendii.</title>
        <authorList>
            <person name="Floudas D."/>
            <person name="Held B.W."/>
            <person name="Riley R."/>
            <person name="Nagy L.G."/>
            <person name="Koehler G."/>
            <person name="Ransdell A.S."/>
            <person name="Younus H."/>
            <person name="Chow J."/>
            <person name="Chiniquy J."/>
            <person name="Lipzen A."/>
            <person name="Tritt A."/>
            <person name="Sun H."/>
            <person name="Haridas S."/>
            <person name="LaButti K."/>
            <person name="Ohm R.A."/>
            <person name="Kues U."/>
            <person name="Blanchette R.A."/>
            <person name="Grigoriev I.V."/>
            <person name="Minto R.E."/>
            <person name="Hibbett D.S."/>
        </authorList>
    </citation>
    <scope>NUCLEOTIDE SEQUENCE [LARGE SCALE GENOMIC DNA]</scope>
    <source>
        <strain evidence="1 2">FP15055 ss-10</strain>
    </source>
</reference>
<organism evidence="1 2">
    <name type="scientific">Cylindrobasidium torrendii FP15055 ss-10</name>
    <dbReference type="NCBI Taxonomy" id="1314674"/>
    <lineage>
        <taxon>Eukaryota</taxon>
        <taxon>Fungi</taxon>
        <taxon>Dikarya</taxon>
        <taxon>Basidiomycota</taxon>
        <taxon>Agaricomycotina</taxon>
        <taxon>Agaricomycetes</taxon>
        <taxon>Agaricomycetidae</taxon>
        <taxon>Agaricales</taxon>
        <taxon>Marasmiineae</taxon>
        <taxon>Physalacriaceae</taxon>
        <taxon>Cylindrobasidium</taxon>
    </lineage>
</organism>
<gene>
    <name evidence="1" type="ORF">CYLTODRAFT_415310</name>
</gene>
<name>A0A0D7ATR5_9AGAR</name>